<reference evidence="5 6" key="1">
    <citation type="submission" date="2016-07" db="EMBL/GenBank/DDBJ databases">
        <title>Draft genome of the white-rot fungus Obba rivulosa 3A-2.</title>
        <authorList>
            <consortium name="DOE Joint Genome Institute"/>
            <person name="Miettinen O."/>
            <person name="Riley R."/>
            <person name="Acob R."/>
            <person name="Barry K."/>
            <person name="Cullen D."/>
            <person name="De Vries R."/>
            <person name="Hainaut M."/>
            <person name="Hatakka A."/>
            <person name="Henrissat B."/>
            <person name="Hilden K."/>
            <person name="Kuo R."/>
            <person name="Labutti K."/>
            <person name="Lipzen A."/>
            <person name="Makela M.R."/>
            <person name="Sandor L."/>
            <person name="Spatafora J.W."/>
            <person name="Grigoriev I.V."/>
            <person name="Hibbett D.S."/>
        </authorList>
    </citation>
    <scope>NUCLEOTIDE SEQUENCE [LARGE SCALE GENOMIC DNA]</scope>
    <source>
        <strain evidence="5 6">3A-2</strain>
    </source>
</reference>
<name>A0A8E2AG08_9APHY</name>
<dbReference type="SUPFAM" id="SSF52540">
    <property type="entry name" value="P-loop containing nucleoside triphosphate hydrolases"/>
    <property type="match status" value="1"/>
</dbReference>
<organism evidence="5 6">
    <name type="scientific">Obba rivulosa</name>
    <dbReference type="NCBI Taxonomy" id="1052685"/>
    <lineage>
        <taxon>Eukaryota</taxon>
        <taxon>Fungi</taxon>
        <taxon>Dikarya</taxon>
        <taxon>Basidiomycota</taxon>
        <taxon>Agaricomycotina</taxon>
        <taxon>Agaricomycetes</taxon>
        <taxon>Polyporales</taxon>
        <taxon>Gelatoporiaceae</taxon>
        <taxon>Obba</taxon>
    </lineage>
</organism>
<dbReference type="GO" id="GO:0005524">
    <property type="term" value="F:ATP binding"/>
    <property type="evidence" value="ECO:0007669"/>
    <property type="project" value="UniProtKB-KW"/>
</dbReference>
<keyword evidence="4" id="KW-0067">ATP-binding</keyword>
<evidence type="ECO:0000313" key="6">
    <source>
        <dbReference type="Proteomes" id="UP000250043"/>
    </source>
</evidence>
<evidence type="ECO:0000313" key="5">
    <source>
        <dbReference type="EMBL" id="OCH83796.1"/>
    </source>
</evidence>
<sequence length="106" mass="11888">LDRYSVMILDEAHERSLSADVLNERLSRRRDLKLIVTSATVKFRRCFSSFYGNAPAFTTPGRTFPVEFTSSPHTRTTSTGLVQSSKCCRCPLYPVASPRGSEVLQN</sequence>
<accession>A0A8E2AG08</accession>
<dbReference type="Proteomes" id="UP000250043">
    <property type="component" value="Unassembled WGS sequence"/>
</dbReference>
<protein>
    <recommendedName>
        <fullName evidence="7">Helicase ATP-binding domain-containing protein</fullName>
    </recommendedName>
</protein>
<dbReference type="GO" id="GO:0016787">
    <property type="term" value="F:hydrolase activity"/>
    <property type="evidence" value="ECO:0007669"/>
    <property type="project" value="UniProtKB-KW"/>
</dbReference>
<dbReference type="GO" id="GO:0003723">
    <property type="term" value="F:RNA binding"/>
    <property type="evidence" value="ECO:0007669"/>
    <property type="project" value="TreeGrafter"/>
</dbReference>
<dbReference type="PANTHER" id="PTHR18934:SF91">
    <property type="entry name" value="PRE-MRNA-SPLICING FACTOR ATP-DEPENDENT RNA HELICASE PRP16"/>
    <property type="match status" value="1"/>
</dbReference>
<dbReference type="PROSITE" id="PS00690">
    <property type="entry name" value="DEAH_ATP_HELICASE"/>
    <property type="match status" value="1"/>
</dbReference>
<dbReference type="InterPro" id="IPR002464">
    <property type="entry name" value="DNA/RNA_helicase_DEAH_CS"/>
</dbReference>
<dbReference type="OrthoDB" id="10253254at2759"/>
<dbReference type="PANTHER" id="PTHR18934">
    <property type="entry name" value="ATP-DEPENDENT RNA HELICASE"/>
    <property type="match status" value="1"/>
</dbReference>
<evidence type="ECO:0008006" key="7">
    <source>
        <dbReference type="Google" id="ProtNLM"/>
    </source>
</evidence>
<dbReference type="GO" id="GO:0034458">
    <property type="term" value="F:3'-5' RNA helicase activity"/>
    <property type="evidence" value="ECO:0007669"/>
    <property type="project" value="TreeGrafter"/>
</dbReference>
<evidence type="ECO:0000256" key="3">
    <source>
        <dbReference type="ARBA" id="ARBA00022806"/>
    </source>
</evidence>
<feature type="non-terminal residue" evidence="5">
    <location>
        <position position="106"/>
    </location>
</feature>
<keyword evidence="6" id="KW-1185">Reference proteome</keyword>
<dbReference type="EMBL" id="KV722813">
    <property type="protein sequence ID" value="OCH83796.1"/>
    <property type="molecule type" value="Genomic_DNA"/>
</dbReference>
<dbReference type="InterPro" id="IPR027417">
    <property type="entry name" value="P-loop_NTPase"/>
</dbReference>
<keyword evidence="2" id="KW-0378">Hydrolase</keyword>
<dbReference type="AlphaFoldDB" id="A0A8E2AG08"/>
<gene>
    <name evidence="5" type="ORF">OBBRIDRAFT_742693</name>
</gene>
<evidence type="ECO:0000256" key="1">
    <source>
        <dbReference type="ARBA" id="ARBA00022741"/>
    </source>
</evidence>
<evidence type="ECO:0000256" key="2">
    <source>
        <dbReference type="ARBA" id="ARBA00022801"/>
    </source>
</evidence>
<dbReference type="Gene3D" id="3.40.50.300">
    <property type="entry name" value="P-loop containing nucleotide triphosphate hydrolases"/>
    <property type="match status" value="1"/>
</dbReference>
<keyword evidence="1" id="KW-0547">Nucleotide-binding</keyword>
<evidence type="ECO:0000256" key="4">
    <source>
        <dbReference type="ARBA" id="ARBA00022840"/>
    </source>
</evidence>
<proteinExistence type="predicted"/>
<keyword evidence="3" id="KW-0347">Helicase</keyword>